<proteinExistence type="predicted"/>
<organism evidence="2 3">
    <name type="scientific">Ruminococcus albus</name>
    <dbReference type="NCBI Taxonomy" id="1264"/>
    <lineage>
        <taxon>Bacteria</taxon>
        <taxon>Bacillati</taxon>
        <taxon>Bacillota</taxon>
        <taxon>Clostridia</taxon>
        <taxon>Eubacteriales</taxon>
        <taxon>Oscillospiraceae</taxon>
        <taxon>Ruminococcus</taxon>
    </lineage>
</organism>
<dbReference type="PANTHER" id="PTHR45661">
    <property type="entry name" value="SURFACE ANTIGEN"/>
    <property type="match status" value="1"/>
</dbReference>
<sequence length="261" mass="28996">MTLNEEGQKAAARPRKKIGFIVAAILLGLIAVYAILGAIFWKIGMPAFMFGYKKNDWGGITITDYYGTYLHVHVPDKIDGLEVTEIGRLSFSDDFGGKTDFHRSICRNIREVRLPDSIDEIDDYAFFLCKNLKKINLPDGLKWIGENAFLETALSNVTLPDSIEVIGDSAFAYCKDLKEVNLPDGLKRINTGVFYESGLSKITLPDSINVIDDIAFSGCHNLKEINVPDGLMGVSSYAFNETGLSDEQKQAFFDKAEEVTE</sequence>
<dbReference type="Proteomes" id="UP000186015">
    <property type="component" value="Unassembled WGS sequence"/>
</dbReference>
<dbReference type="Pfam" id="PF13306">
    <property type="entry name" value="LRR_5"/>
    <property type="match status" value="1"/>
</dbReference>
<evidence type="ECO:0000256" key="1">
    <source>
        <dbReference type="SAM" id="Phobius"/>
    </source>
</evidence>
<dbReference type="AlphaFoldDB" id="A0A1H7PTU8"/>
<dbReference type="InterPro" id="IPR032675">
    <property type="entry name" value="LRR_dom_sf"/>
</dbReference>
<dbReference type="InterPro" id="IPR026906">
    <property type="entry name" value="LRR_5"/>
</dbReference>
<dbReference type="PANTHER" id="PTHR45661:SF3">
    <property type="entry name" value="IG-LIKE DOMAIN-CONTAINING PROTEIN"/>
    <property type="match status" value="1"/>
</dbReference>
<name>A0A1H7PTU8_RUMAL</name>
<feature type="transmembrane region" description="Helical" evidence="1">
    <location>
        <begin position="20"/>
        <end position="41"/>
    </location>
</feature>
<evidence type="ECO:0000313" key="3">
    <source>
        <dbReference type="Proteomes" id="UP000186015"/>
    </source>
</evidence>
<keyword evidence="1" id="KW-0472">Membrane</keyword>
<keyword evidence="1" id="KW-1133">Transmembrane helix</keyword>
<dbReference type="OrthoDB" id="1819373at2"/>
<dbReference type="Gene3D" id="3.80.10.10">
    <property type="entry name" value="Ribonuclease Inhibitor"/>
    <property type="match status" value="1"/>
</dbReference>
<dbReference type="RefSeq" id="WP_074836056.1">
    <property type="nucleotide sequence ID" value="NZ_FOAT01000025.1"/>
</dbReference>
<reference evidence="2 3" key="1">
    <citation type="submission" date="2016-10" db="EMBL/GenBank/DDBJ databases">
        <authorList>
            <person name="de Groot N.N."/>
        </authorList>
    </citation>
    <scope>NUCLEOTIDE SEQUENCE [LARGE SCALE GENOMIC DNA]</scope>
    <source>
        <strain evidence="2 3">KH2T6</strain>
    </source>
</reference>
<protein>
    <submittedName>
        <fullName evidence="2">Leucine rich repeat-containing protein</fullName>
    </submittedName>
</protein>
<accession>A0A1H7PTU8</accession>
<gene>
    <name evidence="2" type="ORF">SAMN05216469_12521</name>
</gene>
<dbReference type="InterPro" id="IPR053139">
    <property type="entry name" value="Surface_bspA-like"/>
</dbReference>
<evidence type="ECO:0000313" key="2">
    <source>
        <dbReference type="EMBL" id="SEL39321.1"/>
    </source>
</evidence>
<dbReference type="SUPFAM" id="SSF52058">
    <property type="entry name" value="L domain-like"/>
    <property type="match status" value="1"/>
</dbReference>
<keyword evidence="1" id="KW-0812">Transmembrane</keyword>
<dbReference type="EMBL" id="FOAT01000025">
    <property type="protein sequence ID" value="SEL39321.1"/>
    <property type="molecule type" value="Genomic_DNA"/>
</dbReference>